<protein>
    <submittedName>
        <fullName evidence="1">RNA polymerase III subunit C34, Lrp/AsnC family</fullName>
    </submittedName>
</protein>
<reference evidence="1" key="1">
    <citation type="submission" date="2016-12" db="EMBL/GenBank/DDBJ databases">
        <title>Discovery of methanogenic haloarchaea.</title>
        <authorList>
            <person name="Sorokin D.Y."/>
            <person name="Makarova K.S."/>
            <person name="Abbas B."/>
            <person name="Ferrer M."/>
            <person name="Golyshin P.N."/>
        </authorList>
    </citation>
    <scope>NUCLEOTIDE SEQUENCE [LARGE SCALE GENOMIC DNA]</scope>
    <source>
        <strain evidence="1">HMET1</strain>
    </source>
</reference>
<proteinExistence type="predicted"/>
<dbReference type="Proteomes" id="UP000185744">
    <property type="component" value="Unassembled WGS sequence"/>
</dbReference>
<dbReference type="InterPro" id="IPR036390">
    <property type="entry name" value="WH_DNA-bd_sf"/>
</dbReference>
<accession>A0A1Q6DS30</accession>
<dbReference type="InterPro" id="IPR036388">
    <property type="entry name" value="WH-like_DNA-bd_sf"/>
</dbReference>
<dbReference type="STRING" id="1903181.BTN85_1821"/>
<name>A0A1Q6DS30_METT1</name>
<evidence type="ECO:0000313" key="1">
    <source>
        <dbReference type="EMBL" id="OKY77174.1"/>
    </source>
</evidence>
<sequence length="102" mass="12022">MKEKILNKIKEKETVFQNQLWKELDLDSRKCSKIVRELEEQDLVKREWANTNGSRTYKIEYNGNKDPHSTLIAGQEIAPCAVCEEECTPEYCRPLDKWVSFI</sequence>
<comment type="caution">
    <text evidence="1">The sequence shown here is derived from an EMBL/GenBank/DDBJ whole genome shotgun (WGS) entry which is preliminary data.</text>
</comment>
<keyword evidence="2" id="KW-1185">Reference proteome</keyword>
<evidence type="ECO:0000313" key="2">
    <source>
        <dbReference type="Proteomes" id="UP000185744"/>
    </source>
</evidence>
<dbReference type="EMBL" id="MSDW01000002">
    <property type="protein sequence ID" value="OKY77174.1"/>
    <property type="molecule type" value="Genomic_DNA"/>
</dbReference>
<dbReference type="Gene3D" id="1.10.10.10">
    <property type="entry name" value="Winged helix-like DNA-binding domain superfamily/Winged helix DNA-binding domain"/>
    <property type="match status" value="1"/>
</dbReference>
<dbReference type="InParanoid" id="A0A1Q6DS30"/>
<gene>
    <name evidence="1" type="ORF">BTN85_1821</name>
</gene>
<organism evidence="1 2">
    <name type="scientific">Methanohalarchaeum thermophilum</name>
    <dbReference type="NCBI Taxonomy" id="1903181"/>
    <lineage>
        <taxon>Archaea</taxon>
        <taxon>Methanobacteriati</taxon>
        <taxon>Methanobacteriota</taxon>
        <taxon>Methanonatronarchaeia</taxon>
        <taxon>Methanonatronarchaeales</taxon>
        <taxon>Methanonatronarchaeaceae</taxon>
        <taxon>Candidatus Methanohalarchaeum</taxon>
    </lineage>
</organism>
<dbReference type="AlphaFoldDB" id="A0A1Q6DS30"/>
<dbReference type="SUPFAM" id="SSF46785">
    <property type="entry name" value="Winged helix' DNA-binding domain"/>
    <property type="match status" value="1"/>
</dbReference>